<accession>A0A9W8B2P4</accession>
<dbReference type="InterPro" id="IPR010071">
    <property type="entry name" value="AA_adenyl_dom"/>
</dbReference>
<dbReference type="Gene3D" id="3.40.50.12780">
    <property type="entry name" value="N-terminal domain of ligase-like"/>
    <property type="match status" value="1"/>
</dbReference>
<name>A0A9W8B2P4_9FUNG</name>
<feature type="non-terminal residue" evidence="4">
    <location>
        <position position="673"/>
    </location>
</feature>
<dbReference type="GO" id="GO:0043041">
    <property type="term" value="P:amino acid activation for nonribosomal peptide biosynthetic process"/>
    <property type="evidence" value="ECO:0007669"/>
    <property type="project" value="TreeGrafter"/>
</dbReference>
<dbReference type="SUPFAM" id="SSF52777">
    <property type="entry name" value="CoA-dependent acyltransferases"/>
    <property type="match status" value="1"/>
</dbReference>
<dbReference type="AlphaFoldDB" id="A0A9W8B2P4"/>
<dbReference type="SUPFAM" id="SSF56801">
    <property type="entry name" value="Acetyl-CoA synthetase-like"/>
    <property type="match status" value="1"/>
</dbReference>
<keyword evidence="5" id="KW-1185">Reference proteome</keyword>
<keyword evidence="1" id="KW-0596">Phosphopantetheine</keyword>
<dbReference type="Gene3D" id="3.30.559.30">
    <property type="entry name" value="Nonribosomal peptide synthetase, condensation domain"/>
    <property type="match status" value="1"/>
</dbReference>
<dbReference type="OrthoDB" id="416786at2759"/>
<comment type="caution">
    <text evidence="4">The sequence shown here is derived from an EMBL/GenBank/DDBJ whole genome shotgun (WGS) entry which is preliminary data.</text>
</comment>
<dbReference type="PRINTS" id="PR00154">
    <property type="entry name" value="AMPBINDING"/>
</dbReference>
<dbReference type="GO" id="GO:0031177">
    <property type="term" value="F:phosphopantetheine binding"/>
    <property type="evidence" value="ECO:0007669"/>
    <property type="project" value="TreeGrafter"/>
</dbReference>
<dbReference type="InterPro" id="IPR045851">
    <property type="entry name" value="AMP-bd_C_sf"/>
</dbReference>
<evidence type="ECO:0000256" key="1">
    <source>
        <dbReference type="ARBA" id="ARBA00022450"/>
    </source>
</evidence>
<keyword evidence="2" id="KW-0597">Phosphoprotein</keyword>
<dbReference type="FunFam" id="2.30.38.10:FF:000001">
    <property type="entry name" value="Non-ribosomal peptide synthetase PvdI"/>
    <property type="match status" value="1"/>
</dbReference>
<dbReference type="FunFam" id="3.40.50.980:FF:000001">
    <property type="entry name" value="Non-ribosomal peptide synthetase"/>
    <property type="match status" value="1"/>
</dbReference>
<evidence type="ECO:0000259" key="3">
    <source>
        <dbReference type="Pfam" id="PF00501"/>
    </source>
</evidence>
<dbReference type="NCBIfam" id="TIGR01733">
    <property type="entry name" value="AA-adenyl-dom"/>
    <property type="match status" value="1"/>
</dbReference>
<sequence length="673" mass="72908">MTTSRVHPRTAARITAARNMPEAVPLPLWKPVVSHGGYETFKVSVDNKWTHQTWSSVELTTVIAGWGIVTSRHLQTSNVVFGLIEGVGGSGGENVWPQSLNVQPEQPVQDYCASVERNRNDALGASDVLSLLGWPSGKQLLNTLVAVIESSLPSHTFDFWTNVLHRHHCSLLLVVAANQETPALQLVFDQAVYASDGIKQLGEQLVVVLEALTEAQEKESTGSSCMRVADVPWLSQHQRKLLLALATATSDQGVANEPVAQTLPEMFIQWCEQAPDQLAVVDGGCSVTYCQLSQYVHYLASALQLQHAVTRETRVAFLGQKSLASTVAVMATMLASGAIVPIDMQFPSDRVAYILHDSGCQVLLTTTTAAAQVPSEYQGAVVNVDDYCSVDSAQPASQVPVAPASQDLAYIIYTSGTTGRPKGVMVEYGCLQNVVADSALTECFQPGQVCLQFFSVSFDPHLFVLFSALTHGCTLRIMRDEDALDDFQSVDVATVTPSFLARVDPMSYPNVQTVIVTGEACPQILANKWVSHCTLANAYGPTETTIFCHAQWLSAGRPVDIGKPLANVSSYVVDRDLHLVPMGVIGELLIGGVGVARGYCNLPVLTAERFLPNPFGPGRVYRTGDLVRWLPDGNLEYIGRRDNQVKLNGFRIELEEVESVAGQCSQVQQAAVL</sequence>
<reference evidence="4" key="1">
    <citation type="submission" date="2022-07" db="EMBL/GenBank/DDBJ databases">
        <title>Phylogenomic reconstructions and comparative analyses of Kickxellomycotina fungi.</title>
        <authorList>
            <person name="Reynolds N.K."/>
            <person name="Stajich J.E."/>
            <person name="Barry K."/>
            <person name="Grigoriev I.V."/>
            <person name="Crous P."/>
            <person name="Smith M.E."/>
        </authorList>
    </citation>
    <scope>NUCLEOTIDE SEQUENCE</scope>
    <source>
        <strain evidence="4">RSA 567</strain>
    </source>
</reference>
<dbReference type="InterPro" id="IPR000873">
    <property type="entry name" value="AMP-dep_synth/lig_dom"/>
</dbReference>
<evidence type="ECO:0000256" key="2">
    <source>
        <dbReference type="ARBA" id="ARBA00022553"/>
    </source>
</evidence>
<dbReference type="PANTHER" id="PTHR45527:SF1">
    <property type="entry name" value="FATTY ACID SYNTHASE"/>
    <property type="match status" value="1"/>
</dbReference>
<evidence type="ECO:0000313" key="5">
    <source>
        <dbReference type="Proteomes" id="UP001151582"/>
    </source>
</evidence>
<dbReference type="Proteomes" id="UP001151582">
    <property type="component" value="Unassembled WGS sequence"/>
</dbReference>
<organism evidence="4 5">
    <name type="scientific">Dimargaris verticillata</name>
    <dbReference type="NCBI Taxonomy" id="2761393"/>
    <lineage>
        <taxon>Eukaryota</taxon>
        <taxon>Fungi</taxon>
        <taxon>Fungi incertae sedis</taxon>
        <taxon>Zoopagomycota</taxon>
        <taxon>Kickxellomycotina</taxon>
        <taxon>Dimargaritomycetes</taxon>
        <taxon>Dimargaritales</taxon>
        <taxon>Dimargaritaceae</taxon>
        <taxon>Dimargaris</taxon>
    </lineage>
</organism>
<dbReference type="Pfam" id="PF00501">
    <property type="entry name" value="AMP-binding"/>
    <property type="match status" value="1"/>
</dbReference>
<protein>
    <recommendedName>
        <fullName evidence="3">AMP-dependent synthetase/ligase domain-containing protein</fullName>
    </recommendedName>
</protein>
<gene>
    <name evidence="4" type="ORF">H4R34_004396</name>
</gene>
<evidence type="ECO:0000313" key="4">
    <source>
        <dbReference type="EMBL" id="KAJ1975288.1"/>
    </source>
</evidence>
<dbReference type="CDD" id="cd05930">
    <property type="entry name" value="A_NRPS"/>
    <property type="match status" value="1"/>
</dbReference>
<dbReference type="GO" id="GO:0044550">
    <property type="term" value="P:secondary metabolite biosynthetic process"/>
    <property type="evidence" value="ECO:0007669"/>
    <property type="project" value="TreeGrafter"/>
</dbReference>
<feature type="domain" description="AMP-dependent synthetase/ligase" evidence="3">
    <location>
        <begin position="269"/>
        <end position="599"/>
    </location>
</feature>
<dbReference type="PANTHER" id="PTHR45527">
    <property type="entry name" value="NONRIBOSOMAL PEPTIDE SYNTHETASE"/>
    <property type="match status" value="1"/>
</dbReference>
<dbReference type="InterPro" id="IPR020845">
    <property type="entry name" value="AMP-binding_CS"/>
</dbReference>
<dbReference type="GO" id="GO:0005737">
    <property type="term" value="C:cytoplasm"/>
    <property type="evidence" value="ECO:0007669"/>
    <property type="project" value="TreeGrafter"/>
</dbReference>
<dbReference type="InterPro" id="IPR020459">
    <property type="entry name" value="AMP-binding"/>
</dbReference>
<dbReference type="EMBL" id="JANBQB010000545">
    <property type="protein sequence ID" value="KAJ1975288.1"/>
    <property type="molecule type" value="Genomic_DNA"/>
</dbReference>
<proteinExistence type="predicted"/>
<dbReference type="InterPro" id="IPR042099">
    <property type="entry name" value="ANL_N_sf"/>
</dbReference>
<dbReference type="Gene3D" id="3.30.300.30">
    <property type="match status" value="1"/>
</dbReference>
<dbReference type="PROSITE" id="PS00455">
    <property type="entry name" value="AMP_BINDING"/>
    <property type="match status" value="1"/>
</dbReference>